<sequence length="299" mass="32296">MAIDDVRCVAPTGDFCGEGAVWSSTEAAVYWTDIPRFLIHRFDVASTAVRTWQFDEPVVALALSNEPGRWLVALGSRLIWWWPVGDRREDHGFQLPGWPQVRLNDGRADPLGNFWVGSMRNNVLSNGDAGEAGGNEGKMYKITPQGGVSVHIEGLGIANTICWSPPACTFYTADTLANRVWAYAFDQGSATLGAAREHLSGFGRGLPDGSAMDAQGYLWNCRYGGGCIVRVAPNGEIDRVVDMPVSNVTTATFGGADRRTLYITTAATGRGPGERLAGSLWALRCEVPGLPENRVHLPG</sequence>
<reference evidence="4" key="1">
    <citation type="submission" date="2023-07" db="EMBL/GenBank/DDBJ databases">
        <title>Verminephrobacter genomes.</title>
        <authorList>
            <person name="Lund M.B."/>
        </authorList>
    </citation>
    <scope>NUCLEOTIDE SEQUENCE [LARGE SCALE GENOMIC DNA]</scope>
    <source>
        <strain evidence="4">AtM5-05</strain>
    </source>
</reference>
<evidence type="ECO:0000313" key="4">
    <source>
        <dbReference type="Proteomes" id="UP001208935"/>
    </source>
</evidence>
<protein>
    <submittedName>
        <fullName evidence="3">SMP-30/gluconolactonase/LRE family protein</fullName>
    </submittedName>
</protein>
<dbReference type="InterPro" id="IPR005511">
    <property type="entry name" value="SMP-30"/>
</dbReference>
<evidence type="ECO:0000256" key="1">
    <source>
        <dbReference type="ARBA" id="ARBA00008853"/>
    </source>
</evidence>
<accession>A0ABT3KPB3</accession>
<dbReference type="Pfam" id="PF08450">
    <property type="entry name" value="SGL"/>
    <property type="match status" value="1"/>
</dbReference>
<evidence type="ECO:0000313" key="3">
    <source>
        <dbReference type="EMBL" id="MCW5320158.1"/>
    </source>
</evidence>
<dbReference type="PANTHER" id="PTHR10907:SF47">
    <property type="entry name" value="REGUCALCIN"/>
    <property type="match status" value="1"/>
</dbReference>
<name>A0ABT3KPB3_9BURK</name>
<dbReference type="InterPro" id="IPR013658">
    <property type="entry name" value="SGL"/>
</dbReference>
<proteinExistence type="inferred from homology"/>
<dbReference type="PRINTS" id="PR01790">
    <property type="entry name" value="SMP30FAMILY"/>
</dbReference>
<comment type="caution">
    <text evidence="3">The sequence shown here is derived from an EMBL/GenBank/DDBJ whole genome shotgun (WGS) entry which is preliminary data.</text>
</comment>
<organism evidence="3 4">
    <name type="scientific">Verminephrobacter aporrectodeae subsp. tuberculatae</name>
    <dbReference type="NCBI Taxonomy" id="1110392"/>
    <lineage>
        <taxon>Bacteria</taxon>
        <taxon>Pseudomonadati</taxon>
        <taxon>Pseudomonadota</taxon>
        <taxon>Betaproteobacteria</taxon>
        <taxon>Burkholderiales</taxon>
        <taxon>Comamonadaceae</taxon>
        <taxon>Verminephrobacter</taxon>
    </lineage>
</organism>
<dbReference type="SUPFAM" id="SSF63829">
    <property type="entry name" value="Calcium-dependent phosphotriesterase"/>
    <property type="match status" value="1"/>
</dbReference>
<dbReference type="EMBL" id="QZCW01000001">
    <property type="protein sequence ID" value="MCW5320158.1"/>
    <property type="molecule type" value="Genomic_DNA"/>
</dbReference>
<feature type="domain" description="SMP-30/Gluconolactonase/LRE-like region" evidence="2">
    <location>
        <begin position="16"/>
        <end position="266"/>
    </location>
</feature>
<comment type="similarity">
    <text evidence="1">Belongs to the SMP-30/CGR1 family.</text>
</comment>
<evidence type="ECO:0000259" key="2">
    <source>
        <dbReference type="Pfam" id="PF08450"/>
    </source>
</evidence>
<gene>
    <name evidence="3" type="ORF">D5039_02885</name>
</gene>
<dbReference type="RefSeq" id="WP_265281008.1">
    <property type="nucleotide sequence ID" value="NZ_QZCW01000001.1"/>
</dbReference>
<dbReference type="InterPro" id="IPR011042">
    <property type="entry name" value="6-blade_b-propeller_TolB-like"/>
</dbReference>
<dbReference type="Proteomes" id="UP001208935">
    <property type="component" value="Unassembled WGS sequence"/>
</dbReference>
<keyword evidence="4" id="KW-1185">Reference proteome</keyword>
<dbReference type="Gene3D" id="2.120.10.30">
    <property type="entry name" value="TolB, C-terminal domain"/>
    <property type="match status" value="1"/>
</dbReference>
<dbReference type="PANTHER" id="PTHR10907">
    <property type="entry name" value="REGUCALCIN"/>
    <property type="match status" value="1"/>
</dbReference>